<comment type="similarity">
    <text evidence="3">Belongs to the lysine N(6)-hydroxylase/L-ornithine N(5)-oxygenase family.</text>
</comment>
<dbReference type="PANTHER" id="PTHR42802">
    <property type="entry name" value="MONOOXYGENASE"/>
    <property type="match status" value="1"/>
</dbReference>
<dbReference type="SUPFAM" id="SSF51905">
    <property type="entry name" value="FAD/NAD(P)-binding domain"/>
    <property type="match status" value="2"/>
</dbReference>
<accession>A0A078MKN6</accession>
<evidence type="ECO:0000256" key="2">
    <source>
        <dbReference type="ARBA" id="ARBA00004924"/>
    </source>
</evidence>
<comment type="pathway">
    <text evidence="2">Siderophore biosynthesis.</text>
</comment>
<evidence type="ECO:0000256" key="6">
    <source>
        <dbReference type="ARBA" id="ARBA00022630"/>
    </source>
</evidence>
<evidence type="ECO:0000256" key="16">
    <source>
        <dbReference type="SAM" id="MobiDB-lite"/>
    </source>
</evidence>
<dbReference type="EMBL" id="LN483070">
    <property type="protein sequence ID" value="CEA06835.1"/>
    <property type="molecule type" value="Genomic_DNA"/>
</dbReference>
<comment type="cofactor">
    <cofactor evidence="1">
        <name>FAD</name>
        <dbReference type="ChEBI" id="CHEBI:57692"/>
    </cofactor>
</comment>
<dbReference type="GO" id="GO:0047091">
    <property type="term" value="F:L-lysine 6-monooxygenase (NADPH) activity"/>
    <property type="evidence" value="ECO:0007669"/>
    <property type="project" value="UniProtKB-EC"/>
</dbReference>
<feature type="region of interest" description="Disordered" evidence="16">
    <location>
        <begin position="1"/>
        <end position="22"/>
    </location>
</feature>
<keyword evidence="8" id="KW-0521">NADP</keyword>
<evidence type="ECO:0000256" key="10">
    <source>
        <dbReference type="ARBA" id="ARBA00023033"/>
    </source>
</evidence>
<protein>
    <recommendedName>
        <fullName evidence="5">L-lysine N6-monooxygenase MbtG</fullName>
        <ecNumber evidence="4">1.14.13.59</ecNumber>
    </recommendedName>
    <alternativeName>
        <fullName evidence="14">Lysine 6-N-hydroxylase</fullName>
    </alternativeName>
    <alternativeName>
        <fullName evidence="13">Lysine N6-hydroxylase</fullName>
    </alternativeName>
    <alternativeName>
        <fullName evidence="11">Lysine-N-oxygenase</fullName>
    </alternativeName>
    <alternativeName>
        <fullName evidence="12">Mycobactin synthase protein G</fullName>
    </alternativeName>
</protein>
<dbReference type="Gene3D" id="3.50.50.60">
    <property type="entry name" value="FAD/NAD(P)-binding domain"/>
    <property type="match status" value="1"/>
</dbReference>
<feature type="compositionally biased region" description="Low complexity" evidence="16">
    <location>
        <begin position="457"/>
        <end position="467"/>
    </location>
</feature>
<dbReference type="PANTHER" id="PTHR42802:SF1">
    <property type="entry name" value="L-ORNITHINE N(5)-MONOOXYGENASE"/>
    <property type="match status" value="1"/>
</dbReference>
<keyword evidence="10 17" id="KW-0503">Monooxygenase</keyword>
<evidence type="ECO:0000256" key="5">
    <source>
        <dbReference type="ARBA" id="ARBA00016406"/>
    </source>
</evidence>
<evidence type="ECO:0000256" key="12">
    <source>
        <dbReference type="ARBA" id="ARBA00031158"/>
    </source>
</evidence>
<dbReference type="InterPro" id="IPR036188">
    <property type="entry name" value="FAD/NAD-bd_sf"/>
</dbReference>
<evidence type="ECO:0000256" key="14">
    <source>
        <dbReference type="ARBA" id="ARBA00032738"/>
    </source>
</evidence>
<evidence type="ECO:0000256" key="13">
    <source>
        <dbReference type="ARBA" id="ARBA00032493"/>
    </source>
</evidence>
<dbReference type="Pfam" id="PF13434">
    <property type="entry name" value="Lys_Orn_oxgnase"/>
    <property type="match status" value="1"/>
</dbReference>
<evidence type="ECO:0000256" key="9">
    <source>
        <dbReference type="ARBA" id="ARBA00023002"/>
    </source>
</evidence>
<feature type="region of interest" description="Disordered" evidence="16">
    <location>
        <begin position="444"/>
        <end position="475"/>
    </location>
</feature>
<reference evidence="17" key="1">
    <citation type="submission" date="2014-07" db="EMBL/GenBank/DDBJ databases">
        <authorList>
            <person name="Urmite Genomes Urmite Genomes"/>
        </authorList>
    </citation>
    <scope>NUCLEOTIDE SEQUENCE</scope>
    <source>
        <strain evidence="17">11W110_air</strain>
    </source>
</reference>
<dbReference type="PATRIC" id="fig|1461584.3.peg.152"/>
<dbReference type="AlphaFoldDB" id="A0A078MKN6"/>
<name>A0A078MKN6_9MICC</name>
<evidence type="ECO:0000256" key="15">
    <source>
        <dbReference type="ARBA" id="ARBA00048407"/>
    </source>
</evidence>
<keyword evidence="9" id="KW-0560">Oxidoreductase</keyword>
<keyword evidence="6" id="KW-0285">Flavoprotein</keyword>
<evidence type="ECO:0000256" key="7">
    <source>
        <dbReference type="ARBA" id="ARBA00022827"/>
    </source>
</evidence>
<sequence length="475" mass="51631">MNSSLPPTAAPETASAPDRGAQPGRVHDLLGIGVGPLNLGLAALSEPIADLDAVFLDERPGFDWHPGMMLPSAHLQVPFLADLVTLADPTSRYSFLNFLKETGRIYRFYIRENFYPLRAEFNAYCRWVAEQLPGVRFGTRVTAVSHGGGLYTVTAEGPRGTETYRARRLVLGTGTAPWLPDGARHLPQAGGTALHNADYLARRPELLTAGSVTVVGSGQSAAEVYLDLLQNRAPDAELNWVTRSGRFFPLEYTKLTLEMTSPDYVDYFHALPQATRDALVAEQKNLYKGIDSDLINQIYDTLYEQSVTGPPRTRLLTGVELESAVWDPDAGIHRLRLRHGEQGSGFALDSEAVVLATGYAYREPEFLAGISHRIRRDAAGRFDVSRSYGIGVEPGELFVQNAELHTHGFVTPDLGMAAYRNSTILREILGFEYYPVEESTTFQEFGAPAPGAGGPGRPRTGGAAGTPEARIGAGA</sequence>
<evidence type="ECO:0000256" key="3">
    <source>
        <dbReference type="ARBA" id="ARBA00007588"/>
    </source>
</evidence>
<dbReference type="InterPro" id="IPR025700">
    <property type="entry name" value="Lys/Orn_oxygenase"/>
</dbReference>
<keyword evidence="7" id="KW-0274">FAD</keyword>
<evidence type="ECO:0000256" key="11">
    <source>
        <dbReference type="ARBA" id="ARBA00029939"/>
    </source>
</evidence>
<dbReference type="EC" id="1.14.13.59" evidence="4"/>
<proteinExistence type="inferred from homology"/>
<evidence type="ECO:0000313" key="17">
    <source>
        <dbReference type="EMBL" id="CEA06835.1"/>
    </source>
</evidence>
<comment type="catalytic activity">
    <reaction evidence="15">
        <text>L-lysine + NADPH + O2 = N(6)-hydroxy-L-lysine + NADP(+) + H2O</text>
        <dbReference type="Rhea" id="RHEA:23228"/>
        <dbReference type="ChEBI" id="CHEBI:15377"/>
        <dbReference type="ChEBI" id="CHEBI:15379"/>
        <dbReference type="ChEBI" id="CHEBI:32551"/>
        <dbReference type="ChEBI" id="CHEBI:57783"/>
        <dbReference type="ChEBI" id="CHEBI:57820"/>
        <dbReference type="ChEBI" id="CHEBI:58349"/>
        <dbReference type="EC" id="1.14.13.59"/>
    </reaction>
</comment>
<evidence type="ECO:0000256" key="4">
    <source>
        <dbReference type="ARBA" id="ARBA00013076"/>
    </source>
</evidence>
<evidence type="ECO:0000256" key="1">
    <source>
        <dbReference type="ARBA" id="ARBA00001974"/>
    </source>
</evidence>
<evidence type="ECO:0000256" key="8">
    <source>
        <dbReference type="ARBA" id="ARBA00022857"/>
    </source>
</evidence>
<feature type="compositionally biased region" description="Low complexity" evidence="16">
    <location>
        <begin position="1"/>
        <end position="17"/>
    </location>
</feature>
<organism evidence="17">
    <name type="scientific">Arthrobacter saudimassiliensis</name>
    <dbReference type="NCBI Taxonomy" id="1461584"/>
    <lineage>
        <taxon>Bacteria</taxon>
        <taxon>Bacillati</taxon>
        <taxon>Actinomycetota</taxon>
        <taxon>Actinomycetes</taxon>
        <taxon>Micrococcales</taxon>
        <taxon>Micrococcaceae</taxon>
        <taxon>Arthrobacter</taxon>
    </lineage>
</organism>
<gene>
    <name evidence="17" type="primary">iucD</name>
    <name evidence="17" type="ORF">BN1051_00156</name>
</gene>